<evidence type="ECO:0000256" key="2">
    <source>
        <dbReference type="SAM" id="Coils"/>
    </source>
</evidence>
<name>A0ABW5NTP2_9FLAO</name>
<dbReference type="Pfam" id="PF01551">
    <property type="entry name" value="Peptidase_M23"/>
    <property type="match status" value="1"/>
</dbReference>
<feature type="domain" description="M23ase beta-sheet core" evidence="3">
    <location>
        <begin position="322"/>
        <end position="409"/>
    </location>
</feature>
<dbReference type="InterPro" id="IPR011055">
    <property type="entry name" value="Dup_hybrid_motif"/>
</dbReference>
<dbReference type="GO" id="GO:0016787">
    <property type="term" value="F:hydrolase activity"/>
    <property type="evidence" value="ECO:0007669"/>
    <property type="project" value="UniProtKB-KW"/>
</dbReference>
<protein>
    <submittedName>
        <fullName evidence="4">Murein hydrolase activator EnvC family protein</fullName>
    </submittedName>
</protein>
<feature type="coiled-coil region" evidence="2">
    <location>
        <begin position="155"/>
        <end position="238"/>
    </location>
</feature>
<dbReference type="Gene3D" id="6.10.250.3150">
    <property type="match status" value="1"/>
</dbReference>
<dbReference type="Gene3D" id="2.70.70.10">
    <property type="entry name" value="Glucose Permease (Domain IIA)"/>
    <property type="match status" value="1"/>
</dbReference>
<proteinExistence type="predicted"/>
<dbReference type="InterPro" id="IPR050570">
    <property type="entry name" value="Cell_wall_metabolism_enzyme"/>
</dbReference>
<dbReference type="SUPFAM" id="SSF51261">
    <property type="entry name" value="Duplicated hybrid motif"/>
    <property type="match status" value="1"/>
</dbReference>
<accession>A0ABW5NTP2</accession>
<keyword evidence="4" id="KW-0378">Hydrolase</keyword>
<gene>
    <name evidence="4" type="ORF">ACFSR3_10040</name>
</gene>
<evidence type="ECO:0000259" key="3">
    <source>
        <dbReference type="Pfam" id="PF01551"/>
    </source>
</evidence>
<sequence>MTRFFFIIFFLGFTVLGYGQVDQRKKLEQRKAQILKEMKELQNLESQSKTKEKSVLGKIEENSTKIKLSERLISTTSKQTRLLTDDIYTNQLSINQLKRELKVLKEDYANMVVKAYKSRSEQSRIMFILSSENFLQAYKRMQYMKQYASFRKVQGEEIRSKMAELELRVEALSSQKKEKEVLLAESEKQKKDLEQDKQEQEKLVKAIRKDKKKYASEIKKKQQEAKEIDRKIEKAIKDAIAAANRKAAAKAKSAAEKKEITEAAKKEPNKIVMTKEEKLLANSFVANKGKLPWPVREGYLSARFGRHESPYDKDVIVDNNYIEITTNPGSAVRAIYNGEVTAVQIVAGTKAVTIRHGDYMTIYFNLGAVSVNVGDKVTTSQNIGQVYTYPSGKTVMRFYVSQNAKFQNPESWITR</sequence>
<dbReference type="PANTHER" id="PTHR21666">
    <property type="entry name" value="PEPTIDASE-RELATED"/>
    <property type="match status" value="1"/>
</dbReference>
<keyword evidence="1" id="KW-0732">Signal</keyword>
<reference evidence="5" key="1">
    <citation type="journal article" date="2019" name="Int. J. Syst. Evol. Microbiol.">
        <title>The Global Catalogue of Microorganisms (GCM) 10K type strain sequencing project: providing services to taxonomists for standard genome sequencing and annotation.</title>
        <authorList>
            <consortium name="The Broad Institute Genomics Platform"/>
            <consortium name="The Broad Institute Genome Sequencing Center for Infectious Disease"/>
            <person name="Wu L."/>
            <person name="Ma J."/>
        </authorList>
    </citation>
    <scope>NUCLEOTIDE SEQUENCE [LARGE SCALE GENOMIC DNA]</scope>
    <source>
        <strain evidence="5">KCTC 42107</strain>
    </source>
</reference>
<dbReference type="InterPro" id="IPR016047">
    <property type="entry name" value="M23ase_b-sheet_dom"/>
</dbReference>
<dbReference type="CDD" id="cd12797">
    <property type="entry name" value="M23_peptidase"/>
    <property type="match status" value="1"/>
</dbReference>
<evidence type="ECO:0000313" key="5">
    <source>
        <dbReference type="Proteomes" id="UP001597480"/>
    </source>
</evidence>
<dbReference type="EMBL" id="JBHUMD010000024">
    <property type="protein sequence ID" value="MFD2602394.1"/>
    <property type="molecule type" value="Genomic_DNA"/>
</dbReference>
<evidence type="ECO:0000313" key="4">
    <source>
        <dbReference type="EMBL" id="MFD2602394.1"/>
    </source>
</evidence>
<keyword evidence="2" id="KW-0175">Coiled coil</keyword>
<organism evidence="4 5">
    <name type="scientific">Flavobacterium suzhouense</name>
    <dbReference type="NCBI Taxonomy" id="1529638"/>
    <lineage>
        <taxon>Bacteria</taxon>
        <taxon>Pseudomonadati</taxon>
        <taxon>Bacteroidota</taxon>
        <taxon>Flavobacteriia</taxon>
        <taxon>Flavobacteriales</taxon>
        <taxon>Flavobacteriaceae</taxon>
        <taxon>Flavobacterium</taxon>
    </lineage>
</organism>
<dbReference type="PANTHER" id="PTHR21666:SF289">
    <property type="entry name" value="L-ALA--D-GLU ENDOPEPTIDASE"/>
    <property type="match status" value="1"/>
</dbReference>
<keyword evidence="5" id="KW-1185">Reference proteome</keyword>
<dbReference type="RefSeq" id="WP_379820848.1">
    <property type="nucleotide sequence ID" value="NZ_JBHUMD010000024.1"/>
</dbReference>
<evidence type="ECO:0000256" key="1">
    <source>
        <dbReference type="ARBA" id="ARBA00022729"/>
    </source>
</evidence>
<comment type="caution">
    <text evidence="4">The sequence shown here is derived from an EMBL/GenBank/DDBJ whole genome shotgun (WGS) entry which is preliminary data.</text>
</comment>
<dbReference type="Proteomes" id="UP001597480">
    <property type="component" value="Unassembled WGS sequence"/>
</dbReference>